<accession>A0A8H2VFT7</accession>
<organism evidence="1 2">
    <name type="scientific">Maudiozyma barnettii</name>
    <dbReference type="NCBI Taxonomy" id="61262"/>
    <lineage>
        <taxon>Eukaryota</taxon>
        <taxon>Fungi</taxon>
        <taxon>Dikarya</taxon>
        <taxon>Ascomycota</taxon>
        <taxon>Saccharomycotina</taxon>
        <taxon>Saccharomycetes</taxon>
        <taxon>Saccharomycetales</taxon>
        <taxon>Saccharomycetaceae</taxon>
        <taxon>Maudiozyma</taxon>
    </lineage>
</organism>
<evidence type="ECO:0000313" key="2">
    <source>
        <dbReference type="Proteomes" id="UP000644660"/>
    </source>
</evidence>
<gene>
    <name evidence="1" type="ORF">KABA2_04S12936</name>
</gene>
<dbReference type="AlphaFoldDB" id="A0A8H2VFT7"/>
<evidence type="ECO:0000313" key="1">
    <source>
        <dbReference type="EMBL" id="CAB4254727.1"/>
    </source>
</evidence>
<name>A0A8H2VFT7_9SACH</name>
<protein>
    <submittedName>
        <fullName evidence="1">Uncharacterized protein</fullName>
    </submittedName>
</protein>
<dbReference type="Proteomes" id="UP000644660">
    <property type="component" value="Unassembled WGS sequence"/>
</dbReference>
<reference evidence="1 2" key="1">
    <citation type="submission" date="2020-05" db="EMBL/GenBank/DDBJ databases">
        <authorList>
            <person name="Casaregola S."/>
            <person name="Devillers H."/>
            <person name="Grondin C."/>
        </authorList>
    </citation>
    <scope>NUCLEOTIDE SEQUENCE [LARGE SCALE GENOMIC DNA]</scope>
    <source>
        <strain evidence="1 2">CLIB 1767</strain>
    </source>
</reference>
<proteinExistence type="predicted"/>
<dbReference type="RefSeq" id="XP_041406571.1">
    <property type="nucleotide sequence ID" value="XM_041550637.1"/>
</dbReference>
<dbReference type="EMBL" id="CAEFZW010000004">
    <property type="protein sequence ID" value="CAB4254727.1"/>
    <property type="molecule type" value="Genomic_DNA"/>
</dbReference>
<dbReference type="GeneID" id="64857734"/>
<dbReference type="OrthoDB" id="10485839at2759"/>
<keyword evidence="2" id="KW-1185">Reference proteome</keyword>
<sequence length="231" mass="26727">MFSLYEPHNVVKRSHNQFEIEAPSPELPRKRIRYNNTNNSNGSYGKNYNTMINPMDCQDEEFPISPVLSSLSNNQITKTDDGIQCDAVMNNNSNNNNHNHNFNNILTPATTPAANTTNIEWLKIGQQQQQLQYMNNNIGSQLHHDNEIYSEAEEYMVMGYYNGYANNTNNSLSLSSSSTNIQSYNQMVNDNTNENNNKTFHTQYSLYDLTNEEIEMINTQQHRLQDQQMEY</sequence>
<comment type="caution">
    <text evidence="1">The sequence shown here is derived from an EMBL/GenBank/DDBJ whole genome shotgun (WGS) entry which is preliminary data.</text>
</comment>